<dbReference type="InterPro" id="IPR011009">
    <property type="entry name" value="Kinase-like_dom_sf"/>
</dbReference>
<evidence type="ECO:0008006" key="3">
    <source>
        <dbReference type="Google" id="ProtNLM"/>
    </source>
</evidence>
<protein>
    <recommendedName>
        <fullName evidence="3">Protein kinase domain-containing protein</fullName>
    </recommendedName>
</protein>
<evidence type="ECO:0000313" key="2">
    <source>
        <dbReference type="Proteomes" id="UP000005237"/>
    </source>
</evidence>
<reference evidence="2" key="1">
    <citation type="submission" date="2010-08" db="EMBL/GenBank/DDBJ databases">
        <authorList>
            <consortium name="Caenorhabditis japonica Sequencing Consortium"/>
            <person name="Wilson R.K."/>
        </authorList>
    </citation>
    <scope>NUCLEOTIDE SEQUENCE [LARGE SCALE GENOMIC DNA]</scope>
    <source>
        <strain evidence="2">DF5081</strain>
    </source>
</reference>
<keyword evidence="2" id="KW-1185">Reference proteome</keyword>
<sequence length="141" mass="15957">MTAAIIRDISKALLQLHTNQVIHGAATAKNIYFMKENSTFCLLTSRANARKINSERIMESRAEDIAHLGQVLYRCLTGHEAGDEVNLTECPFAISEQGVLLASKMMARKFSESAHYIINHPFVVEKSKLRTARFMKLTRFQ</sequence>
<dbReference type="Proteomes" id="UP000005237">
    <property type="component" value="Unassembled WGS sequence"/>
</dbReference>
<proteinExistence type="predicted"/>
<dbReference type="EnsemblMetazoa" id="CJA18096.1">
    <property type="protein sequence ID" value="CJA18096.1"/>
    <property type="gene ID" value="WBGene00137298"/>
</dbReference>
<dbReference type="Gene3D" id="1.10.510.10">
    <property type="entry name" value="Transferase(Phosphotransferase) domain 1"/>
    <property type="match status" value="1"/>
</dbReference>
<evidence type="ECO:0000313" key="1">
    <source>
        <dbReference type="EnsemblMetazoa" id="CJA18096.1"/>
    </source>
</evidence>
<organism evidence="1 2">
    <name type="scientific">Caenorhabditis japonica</name>
    <dbReference type="NCBI Taxonomy" id="281687"/>
    <lineage>
        <taxon>Eukaryota</taxon>
        <taxon>Metazoa</taxon>
        <taxon>Ecdysozoa</taxon>
        <taxon>Nematoda</taxon>
        <taxon>Chromadorea</taxon>
        <taxon>Rhabditida</taxon>
        <taxon>Rhabditina</taxon>
        <taxon>Rhabditomorpha</taxon>
        <taxon>Rhabditoidea</taxon>
        <taxon>Rhabditidae</taxon>
        <taxon>Peloderinae</taxon>
        <taxon>Caenorhabditis</taxon>
    </lineage>
</organism>
<dbReference type="AlphaFoldDB" id="A0A8R1I1I9"/>
<name>A0A8R1I1I9_CAEJA</name>
<accession>A0A8R1I1I9</accession>
<reference evidence="1" key="2">
    <citation type="submission" date="2022-06" db="UniProtKB">
        <authorList>
            <consortium name="EnsemblMetazoa"/>
        </authorList>
    </citation>
    <scope>IDENTIFICATION</scope>
    <source>
        <strain evidence="1">DF5081</strain>
    </source>
</reference>
<dbReference type="SUPFAM" id="SSF56112">
    <property type="entry name" value="Protein kinase-like (PK-like)"/>
    <property type="match status" value="1"/>
</dbReference>